<organism evidence="2">
    <name type="scientific">Selaginella moellendorffii</name>
    <name type="common">Spikemoss</name>
    <dbReference type="NCBI Taxonomy" id="88036"/>
    <lineage>
        <taxon>Eukaryota</taxon>
        <taxon>Viridiplantae</taxon>
        <taxon>Streptophyta</taxon>
        <taxon>Embryophyta</taxon>
        <taxon>Tracheophyta</taxon>
        <taxon>Lycopodiopsida</taxon>
        <taxon>Selaginellales</taxon>
        <taxon>Selaginellaceae</taxon>
        <taxon>Selaginella</taxon>
    </lineage>
</organism>
<dbReference type="HOGENOM" id="CLU_1024507_0_0_1"/>
<reference evidence="1 2" key="1">
    <citation type="journal article" date="2011" name="Science">
        <title>The Selaginella genome identifies genetic changes associated with the evolution of vascular plants.</title>
        <authorList>
            <person name="Banks J.A."/>
            <person name="Nishiyama T."/>
            <person name="Hasebe M."/>
            <person name="Bowman J.L."/>
            <person name="Gribskov M."/>
            <person name="dePamphilis C."/>
            <person name="Albert V.A."/>
            <person name="Aono N."/>
            <person name="Aoyama T."/>
            <person name="Ambrose B.A."/>
            <person name="Ashton N.W."/>
            <person name="Axtell M.J."/>
            <person name="Barker E."/>
            <person name="Barker M.S."/>
            <person name="Bennetzen J.L."/>
            <person name="Bonawitz N.D."/>
            <person name="Chapple C."/>
            <person name="Cheng C."/>
            <person name="Correa L.G."/>
            <person name="Dacre M."/>
            <person name="DeBarry J."/>
            <person name="Dreyer I."/>
            <person name="Elias M."/>
            <person name="Engstrom E.M."/>
            <person name="Estelle M."/>
            <person name="Feng L."/>
            <person name="Finet C."/>
            <person name="Floyd S.K."/>
            <person name="Frommer W.B."/>
            <person name="Fujita T."/>
            <person name="Gramzow L."/>
            <person name="Gutensohn M."/>
            <person name="Harholt J."/>
            <person name="Hattori M."/>
            <person name="Heyl A."/>
            <person name="Hirai T."/>
            <person name="Hiwatashi Y."/>
            <person name="Ishikawa M."/>
            <person name="Iwata M."/>
            <person name="Karol K.G."/>
            <person name="Koehler B."/>
            <person name="Kolukisaoglu U."/>
            <person name="Kubo M."/>
            <person name="Kurata T."/>
            <person name="Lalonde S."/>
            <person name="Li K."/>
            <person name="Li Y."/>
            <person name="Litt A."/>
            <person name="Lyons E."/>
            <person name="Manning G."/>
            <person name="Maruyama T."/>
            <person name="Michael T.P."/>
            <person name="Mikami K."/>
            <person name="Miyazaki S."/>
            <person name="Morinaga S."/>
            <person name="Murata T."/>
            <person name="Mueller-Roeber B."/>
            <person name="Nelson D.R."/>
            <person name="Obara M."/>
            <person name="Oguri Y."/>
            <person name="Olmstead R.G."/>
            <person name="Onodera N."/>
            <person name="Petersen B.L."/>
            <person name="Pils B."/>
            <person name="Prigge M."/>
            <person name="Rensing S.A."/>
            <person name="Riano-Pachon D.M."/>
            <person name="Roberts A.W."/>
            <person name="Sato Y."/>
            <person name="Scheller H.V."/>
            <person name="Schulz B."/>
            <person name="Schulz C."/>
            <person name="Shakirov E.V."/>
            <person name="Shibagaki N."/>
            <person name="Shinohara N."/>
            <person name="Shippen D.E."/>
            <person name="Soerensen I."/>
            <person name="Sotooka R."/>
            <person name="Sugimoto N."/>
            <person name="Sugita M."/>
            <person name="Sumikawa N."/>
            <person name="Tanurdzic M."/>
            <person name="Theissen G."/>
            <person name="Ulvskov P."/>
            <person name="Wakazuki S."/>
            <person name="Weng J.K."/>
            <person name="Willats W.W."/>
            <person name="Wipf D."/>
            <person name="Wolf P.G."/>
            <person name="Yang L."/>
            <person name="Zimmer A.D."/>
            <person name="Zhu Q."/>
            <person name="Mitros T."/>
            <person name="Hellsten U."/>
            <person name="Loque D."/>
            <person name="Otillar R."/>
            <person name="Salamov A."/>
            <person name="Schmutz J."/>
            <person name="Shapiro H."/>
            <person name="Lindquist E."/>
            <person name="Lucas S."/>
            <person name="Rokhsar D."/>
            <person name="Grigoriev I.V."/>
        </authorList>
    </citation>
    <scope>NUCLEOTIDE SEQUENCE [LARGE SCALE GENOMIC DNA]</scope>
</reference>
<dbReference type="Proteomes" id="UP000001514">
    <property type="component" value="Unassembled WGS sequence"/>
</dbReference>
<dbReference type="EMBL" id="GL377608">
    <property type="protein sequence ID" value="EFJ18903.1"/>
    <property type="molecule type" value="Genomic_DNA"/>
</dbReference>
<keyword evidence="2" id="KW-1185">Reference proteome</keyword>
<evidence type="ECO:0000313" key="1">
    <source>
        <dbReference type="EMBL" id="EFJ18903.1"/>
    </source>
</evidence>
<sequence>MYKASQSSSELFLRSVTVCLHYLVILLTSKQASLRSRTYGLPRQEKRTRFVVHVPCTNSPPESQWSFGISSVAAFSWFWDSTQKQAERKTEKPVDRSANKQDTGKDCCARCSRCCSTHLRRREDEEDEPLTKGSFRPRLRESWAKKPKEAKFLSELWTTIRGGKFESLWERPRTTVARCIAYAARNPSSKTVNCPLASLGELLRLFKWIDSNSLLAHIPSEARFYATRRDIPPKDLNEREEKREEHPTKNKEQLTKHFVVPLKVFTLATWYL</sequence>
<gene>
    <name evidence="1" type="ORF">SELMODRAFT_419750</name>
</gene>
<dbReference type="InParanoid" id="D8S9X7"/>
<accession>D8S9X7</accession>
<protein>
    <submittedName>
        <fullName evidence="1">Uncharacterized protein</fullName>
    </submittedName>
</protein>
<name>D8S9X7_SELML</name>
<proteinExistence type="predicted"/>
<dbReference type="Gramene" id="EFJ18903">
    <property type="protein sequence ID" value="EFJ18903"/>
    <property type="gene ID" value="SELMODRAFT_419750"/>
</dbReference>
<dbReference type="AlphaFoldDB" id="D8S9X7"/>
<evidence type="ECO:0000313" key="2">
    <source>
        <dbReference type="Proteomes" id="UP000001514"/>
    </source>
</evidence>
<dbReference type="KEGG" id="smo:SELMODRAFT_419750"/>